<keyword evidence="7" id="KW-0325">Glycoprotein</keyword>
<keyword evidence="12" id="KW-1185">Reference proteome</keyword>
<evidence type="ECO:0000256" key="6">
    <source>
        <dbReference type="ARBA" id="ARBA00023098"/>
    </source>
</evidence>
<feature type="chain" id="PRO_5023158267" description="Lysophospholipase" evidence="9">
    <location>
        <begin position="22"/>
        <end position="595"/>
    </location>
</feature>
<evidence type="ECO:0000313" key="12">
    <source>
        <dbReference type="Proteomes" id="UP000324748"/>
    </source>
</evidence>
<feature type="domain" description="PLA2c" evidence="10">
    <location>
        <begin position="32"/>
        <end position="595"/>
    </location>
</feature>
<keyword evidence="4 8" id="KW-0378">Hydrolase</keyword>
<evidence type="ECO:0000259" key="10">
    <source>
        <dbReference type="PROSITE" id="PS51210"/>
    </source>
</evidence>
<name>A0A5B0LKA2_PUCGR</name>
<comment type="similarity">
    <text evidence="1 9">Belongs to the lysophospholipase family.</text>
</comment>
<evidence type="ECO:0000256" key="2">
    <source>
        <dbReference type="ARBA" id="ARBA00013274"/>
    </source>
</evidence>
<accession>A0A5B0LKA2</accession>
<dbReference type="FunFam" id="3.40.1090.10:FF:000056">
    <property type="entry name" value="Lysophospholipase"/>
    <property type="match status" value="1"/>
</dbReference>
<evidence type="ECO:0000256" key="1">
    <source>
        <dbReference type="ARBA" id="ARBA00008780"/>
    </source>
</evidence>
<evidence type="ECO:0000256" key="8">
    <source>
        <dbReference type="PROSITE-ProRule" id="PRU00555"/>
    </source>
</evidence>
<evidence type="ECO:0000256" key="3">
    <source>
        <dbReference type="ARBA" id="ARBA00022729"/>
    </source>
</evidence>
<dbReference type="Proteomes" id="UP000324748">
    <property type="component" value="Unassembled WGS sequence"/>
</dbReference>
<comment type="catalytic activity">
    <reaction evidence="9">
        <text>a 1-acyl-sn-glycero-3-phosphocholine + H2O = sn-glycerol 3-phosphocholine + a fatty acid + H(+)</text>
        <dbReference type="Rhea" id="RHEA:15177"/>
        <dbReference type="ChEBI" id="CHEBI:15377"/>
        <dbReference type="ChEBI" id="CHEBI:15378"/>
        <dbReference type="ChEBI" id="CHEBI:16870"/>
        <dbReference type="ChEBI" id="CHEBI:28868"/>
        <dbReference type="ChEBI" id="CHEBI:58168"/>
        <dbReference type="EC" id="3.1.1.5"/>
    </reaction>
</comment>
<feature type="signal peptide" evidence="9">
    <location>
        <begin position="1"/>
        <end position="21"/>
    </location>
</feature>
<gene>
    <name evidence="11" type="primary">PLB1_5</name>
    <name evidence="11" type="ORF">PGT21_005770</name>
</gene>
<dbReference type="Gene3D" id="3.40.1090.10">
    <property type="entry name" value="Cytosolic phospholipase A2 catalytic domain"/>
    <property type="match status" value="1"/>
</dbReference>
<dbReference type="PANTHER" id="PTHR10728:SF33">
    <property type="entry name" value="LYSOPHOSPHOLIPASE 1-RELATED"/>
    <property type="match status" value="1"/>
</dbReference>
<evidence type="ECO:0000313" key="11">
    <source>
        <dbReference type="EMBL" id="KAA1064506.1"/>
    </source>
</evidence>
<keyword evidence="6 8" id="KW-0443">Lipid metabolism</keyword>
<dbReference type="PANTHER" id="PTHR10728">
    <property type="entry name" value="CYTOSOLIC PHOSPHOLIPASE A2"/>
    <property type="match status" value="1"/>
</dbReference>
<keyword evidence="3 9" id="KW-0732">Signal</keyword>
<evidence type="ECO:0000256" key="5">
    <source>
        <dbReference type="ARBA" id="ARBA00022963"/>
    </source>
</evidence>
<dbReference type="SUPFAM" id="SSF52151">
    <property type="entry name" value="FabD/lysophospholipase-like"/>
    <property type="match status" value="1"/>
</dbReference>
<evidence type="ECO:0000256" key="9">
    <source>
        <dbReference type="RuleBase" id="RU362103"/>
    </source>
</evidence>
<organism evidence="11 12">
    <name type="scientific">Puccinia graminis f. sp. tritici</name>
    <dbReference type="NCBI Taxonomy" id="56615"/>
    <lineage>
        <taxon>Eukaryota</taxon>
        <taxon>Fungi</taxon>
        <taxon>Dikarya</taxon>
        <taxon>Basidiomycota</taxon>
        <taxon>Pucciniomycotina</taxon>
        <taxon>Pucciniomycetes</taxon>
        <taxon>Pucciniales</taxon>
        <taxon>Pucciniaceae</taxon>
        <taxon>Puccinia</taxon>
    </lineage>
</organism>
<evidence type="ECO:0000256" key="4">
    <source>
        <dbReference type="ARBA" id="ARBA00022801"/>
    </source>
</evidence>
<protein>
    <recommendedName>
        <fullName evidence="2 9">Lysophospholipase</fullName>
        <ecNumber evidence="2 9">3.1.1.5</ecNumber>
    </recommendedName>
</protein>
<dbReference type="Pfam" id="PF01735">
    <property type="entry name" value="PLA2_B"/>
    <property type="match status" value="1"/>
</dbReference>
<sequence length="595" mass="64890">MAFLLALLYFLSIFSSTYILGQDHSYAPQNAECPSTSLIRAAGTVTSRNQALGTKESLYIRERRKAVVADAYEDYMKNVESSMRRNRARLPEYVKRILLGPSDHLPRVSGAMSGGGLRASFVGAGILNALDGRNQTSASKGTGGLLQVMDYLTGLSGGACLVMSLSQANFPSIYELTLGSDTDATEGWLAEMNFVAPAGLNRILENPLFLDTKWWVALGAQVSQKALAGFEVSLGDVYSRILAYHFVNGTTRENFFDPQAEHGLEERLSDLSSRDSIKSYSQPFPIITSVAESPGQGPIIQRGDAVPLSNNQYEFNMYESGSWDPNLASFIETSYLGSPLENGRPSGAKGCVKKFDNLGFLVAASSNIFRKYDAFATLFQPKAYRSFLPALKGVLSLIPNPFYGLGTSEYLDRNSKTLQLMDGSFGGENIPFAPLLVPAREVDAIVAFDASDDVNGWPDGTSLKATSRRSKLLSNDVYPFPRIPESLSQIKITRPTFFGCDEPEVPLVIYIPNSPSTDGSTEATNLPTASLEVSQSRAFSLIEGGTKLASRGISNDPLWPGCLACAVVERSRERSDEQRQGICSNCFQRYCFHSM</sequence>
<evidence type="ECO:0000256" key="7">
    <source>
        <dbReference type="ARBA" id="ARBA00023180"/>
    </source>
</evidence>
<dbReference type="PROSITE" id="PS51210">
    <property type="entry name" value="PLA2C"/>
    <property type="match status" value="1"/>
</dbReference>
<proteinExistence type="inferred from homology"/>
<dbReference type="EMBL" id="VSWC01000197">
    <property type="protein sequence ID" value="KAA1064506.1"/>
    <property type="molecule type" value="Genomic_DNA"/>
</dbReference>
<dbReference type="AlphaFoldDB" id="A0A5B0LKA2"/>
<keyword evidence="5 8" id="KW-0442">Lipid degradation</keyword>
<dbReference type="OrthoDB" id="4084751at2759"/>
<dbReference type="EC" id="3.1.1.5" evidence="2 9"/>
<dbReference type="SMART" id="SM00022">
    <property type="entry name" value="PLAc"/>
    <property type="match status" value="1"/>
</dbReference>
<dbReference type="GO" id="GO:0004623">
    <property type="term" value="F:phospholipase A2 activity"/>
    <property type="evidence" value="ECO:0007669"/>
    <property type="project" value="TreeGrafter"/>
</dbReference>
<reference evidence="11 12" key="1">
    <citation type="submission" date="2019-05" db="EMBL/GenBank/DDBJ databases">
        <title>Emergence of the Ug99 lineage of the wheat stem rust pathogen through somatic hybridization.</title>
        <authorList>
            <person name="Li F."/>
            <person name="Upadhyaya N.M."/>
            <person name="Sperschneider J."/>
            <person name="Matny O."/>
            <person name="Nguyen-Phuc H."/>
            <person name="Mago R."/>
            <person name="Raley C."/>
            <person name="Miller M.E."/>
            <person name="Silverstein K.A.T."/>
            <person name="Henningsen E."/>
            <person name="Hirsch C.D."/>
            <person name="Visser B."/>
            <person name="Pretorius Z.A."/>
            <person name="Steffenson B.J."/>
            <person name="Schwessinger B."/>
            <person name="Dodds P.N."/>
            <person name="Figueroa M."/>
        </authorList>
    </citation>
    <scope>NUCLEOTIDE SEQUENCE [LARGE SCALE GENOMIC DNA]</scope>
    <source>
        <strain evidence="11">21-0</strain>
    </source>
</reference>
<dbReference type="InterPro" id="IPR002642">
    <property type="entry name" value="LysoPLipase_cat_dom"/>
</dbReference>
<comment type="caution">
    <text evidence="11">The sequence shown here is derived from an EMBL/GenBank/DDBJ whole genome shotgun (WGS) entry which is preliminary data.</text>
</comment>
<dbReference type="InterPro" id="IPR016035">
    <property type="entry name" value="Acyl_Trfase/lysoPLipase"/>
</dbReference>
<dbReference type="GO" id="GO:0046475">
    <property type="term" value="P:glycerophospholipid catabolic process"/>
    <property type="evidence" value="ECO:0007669"/>
    <property type="project" value="TreeGrafter"/>
</dbReference>
<dbReference type="GO" id="GO:0005829">
    <property type="term" value="C:cytosol"/>
    <property type="evidence" value="ECO:0007669"/>
    <property type="project" value="TreeGrafter"/>
</dbReference>
<dbReference type="GO" id="GO:0004622">
    <property type="term" value="F:phosphatidylcholine lysophospholipase activity"/>
    <property type="evidence" value="ECO:0007669"/>
    <property type="project" value="UniProtKB-EC"/>
</dbReference>